<sequence>MNLNDFNRLDEVISKNDFHLLLGQVFLHKDNLSKDILIDCINILGDKFSKFYDYNELKNKERFELSNTLIGITDFTDFDSIEQLIGIMFCFRLNDYCLYLKCNLLNIYSDVIIKEIQAAIIEYETLL</sequence>
<reference evidence="1 2" key="1">
    <citation type="submission" date="2024-09" db="EMBL/GenBank/DDBJ databases">
        <authorList>
            <person name="Sun Q."/>
            <person name="Mori K."/>
        </authorList>
    </citation>
    <scope>NUCLEOTIDE SEQUENCE [LARGE SCALE GENOMIC DNA]</scope>
    <source>
        <strain evidence="1 2">CECT 7908</strain>
    </source>
</reference>
<keyword evidence="2" id="KW-1185">Reference proteome</keyword>
<organism evidence="1 2">
    <name type="scientific">Flavobacterium branchiarum</name>
    <dbReference type="NCBI Taxonomy" id="1114870"/>
    <lineage>
        <taxon>Bacteria</taxon>
        <taxon>Pseudomonadati</taxon>
        <taxon>Bacteroidota</taxon>
        <taxon>Flavobacteriia</taxon>
        <taxon>Flavobacteriales</taxon>
        <taxon>Flavobacteriaceae</taxon>
        <taxon>Flavobacterium</taxon>
    </lineage>
</organism>
<comment type="caution">
    <text evidence="1">The sequence shown here is derived from an EMBL/GenBank/DDBJ whole genome shotgun (WGS) entry which is preliminary data.</text>
</comment>
<evidence type="ECO:0000313" key="1">
    <source>
        <dbReference type="EMBL" id="MFB9065357.1"/>
    </source>
</evidence>
<dbReference type="Proteomes" id="UP001589589">
    <property type="component" value="Unassembled WGS sequence"/>
</dbReference>
<protein>
    <submittedName>
        <fullName evidence="1">Uncharacterized protein</fullName>
    </submittedName>
</protein>
<name>A0ABV5FPA4_9FLAO</name>
<evidence type="ECO:0000313" key="2">
    <source>
        <dbReference type="Proteomes" id="UP001589589"/>
    </source>
</evidence>
<proteinExistence type="predicted"/>
<gene>
    <name evidence="1" type="ORF">ACFFUQ_15130</name>
</gene>
<dbReference type="EMBL" id="JBHMEX010000045">
    <property type="protein sequence ID" value="MFB9065357.1"/>
    <property type="molecule type" value="Genomic_DNA"/>
</dbReference>
<accession>A0ABV5FPA4</accession>
<dbReference type="RefSeq" id="WP_290266463.1">
    <property type="nucleotide sequence ID" value="NZ_JAUFQQ010000005.1"/>
</dbReference>